<dbReference type="InterPro" id="IPR023408">
    <property type="entry name" value="MscS_beta-dom_sf"/>
</dbReference>
<feature type="domain" description="Mechanosensitive ion channel transmembrane helices 2/3" evidence="10">
    <location>
        <begin position="72"/>
        <end position="111"/>
    </location>
</feature>
<dbReference type="InterPro" id="IPR045276">
    <property type="entry name" value="YbiO_bact"/>
</dbReference>
<evidence type="ECO:0000313" key="11">
    <source>
        <dbReference type="EMBL" id="MFC4617181.1"/>
    </source>
</evidence>
<evidence type="ECO:0000259" key="8">
    <source>
        <dbReference type="Pfam" id="PF00924"/>
    </source>
</evidence>
<evidence type="ECO:0000313" key="12">
    <source>
        <dbReference type="Proteomes" id="UP001596022"/>
    </source>
</evidence>
<evidence type="ECO:0000256" key="3">
    <source>
        <dbReference type="ARBA" id="ARBA00022475"/>
    </source>
</evidence>
<dbReference type="PANTHER" id="PTHR30460:SF0">
    <property type="entry name" value="MODERATE CONDUCTANCE MECHANOSENSITIVE CHANNEL YBIO"/>
    <property type="match status" value="1"/>
</dbReference>
<dbReference type="SUPFAM" id="SSF82689">
    <property type="entry name" value="Mechanosensitive channel protein MscS (YggB), C-terminal domain"/>
    <property type="match status" value="1"/>
</dbReference>
<dbReference type="EMBL" id="JBHSFW010000001">
    <property type="protein sequence ID" value="MFC4617181.1"/>
    <property type="molecule type" value="Genomic_DNA"/>
</dbReference>
<keyword evidence="12" id="KW-1185">Reference proteome</keyword>
<proteinExistence type="inferred from homology"/>
<dbReference type="Proteomes" id="UP001596022">
    <property type="component" value="Unassembled WGS sequence"/>
</dbReference>
<dbReference type="RefSeq" id="WP_376844241.1">
    <property type="nucleotide sequence ID" value="NZ_JBHSFW010000001.1"/>
</dbReference>
<keyword evidence="5 7" id="KW-1133">Transmembrane helix</keyword>
<dbReference type="Pfam" id="PF00924">
    <property type="entry name" value="MS_channel_2nd"/>
    <property type="match status" value="1"/>
</dbReference>
<dbReference type="SUPFAM" id="SSF82861">
    <property type="entry name" value="Mechanosensitive channel protein MscS (YggB), transmembrane region"/>
    <property type="match status" value="1"/>
</dbReference>
<dbReference type="PANTHER" id="PTHR30460">
    <property type="entry name" value="MODERATE CONDUCTANCE MECHANOSENSITIVE CHANNEL YBIO"/>
    <property type="match status" value="1"/>
</dbReference>
<evidence type="ECO:0000256" key="7">
    <source>
        <dbReference type="SAM" id="Phobius"/>
    </source>
</evidence>
<dbReference type="Gene3D" id="2.30.30.60">
    <property type="match status" value="1"/>
</dbReference>
<feature type="transmembrane region" description="Helical" evidence="7">
    <location>
        <begin position="14"/>
        <end position="35"/>
    </location>
</feature>
<dbReference type="Gene3D" id="1.10.287.1260">
    <property type="match status" value="1"/>
</dbReference>
<feature type="domain" description="Mechanosensitive ion channel MscS" evidence="8">
    <location>
        <begin position="113"/>
        <end position="177"/>
    </location>
</feature>
<dbReference type="InterPro" id="IPR006685">
    <property type="entry name" value="MscS_channel_2nd"/>
</dbReference>
<dbReference type="Pfam" id="PF21082">
    <property type="entry name" value="MS_channel_3rd"/>
    <property type="match status" value="1"/>
</dbReference>
<dbReference type="InterPro" id="IPR010920">
    <property type="entry name" value="LSM_dom_sf"/>
</dbReference>
<dbReference type="InterPro" id="IPR011014">
    <property type="entry name" value="MscS_channel_TM-2"/>
</dbReference>
<keyword evidence="4 7" id="KW-0812">Transmembrane</keyword>
<organism evidence="11 12">
    <name type="scientific">Camelliibacillus cellulosilyticus</name>
    <dbReference type="NCBI Taxonomy" id="2174486"/>
    <lineage>
        <taxon>Bacteria</taxon>
        <taxon>Bacillati</taxon>
        <taxon>Bacillota</taxon>
        <taxon>Bacilli</taxon>
        <taxon>Bacillales</taxon>
        <taxon>Sporolactobacillaceae</taxon>
        <taxon>Camelliibacillus</taxon>
    </lineage>
</organism>
<evidence type="ECO:0000259" key="9">
    <source>
        <dbReference type="Pfam" id="PF21082"/>
    </source>
</evidence>
<evidence type="ECO:0000256" key="2">
    <source>
        <dbReference type="ARBA" id="ARBA00008017"/>
    </source>
</evidence>
<keyword evidence="3" id="KW-1003">Cell membrane</keyword>
<dbReference type="Gene3D" id="3.30.70.100">
    <property type="match status" value="1"/>
</dbReference>
<dbReference type="SUPFAM" id="SSF50182">
    <property type="entry name" value="Sm-like ribonucleoproteins"/>
    <property type="match status" value="1"/>
</dbReference>
<protein>
    <submittedName>
        <fullName evidence="11">Mechanosensitive ion channel family protein</fullName>
    </submittedName>
</protein>
<gene>
    <name evidence="11" type="ORF">ACFO4N_00400</name>
</gene>
<dbReference type="InterPro" id="IPR011066">
    <property type="entry name" value="MscS_channel_C_sf"/>
</dbReference>
<keyword evidence="6 7" id="KW-0472">Membrane</keyword>
<feature type="transmembrane region" description="Helical" evidence="7">
    <location>
        <begin position="99"/>
        <end position="125"/>
    </location>
</feature>
<feature type="transmembrane region" description="Helical" evidence="7">
    <location>
        <begin position="71"/>
        <end position="93"/>
    </location>
</feature>
<evidence type="ECO:0000256" key="5">
    <source>
        <dbReference type="ARBA" id="ARBA00022989"/>
    </source>
</evidence>
<dbReference type="Pfam" id="PF21088">
    <property type="entry name" value="MS_channel_1st"/>
    <property type="match status" value="1"/>
</dbReference>
<comment type="caution">
    <text evidence="11">The sequence shown here is derived from an EMBL/GenBank/DDBJ whole genome shotgun (WGS) entry which is preliminary data.</text>
</comment>
<evidence type="ECO:0000256" key="4">
    <source>
        <dbReference type="ARBA" id="ARBA00022692"/>
    </source>
</evidence>
<reference evidence="12" key="1">
    <citation type="journal article" date="2019" name="Int. J. Syst. Evol. Microbiol.">
        <title>The Global Catalogue of Microorganisms (GCM) 10K type strain sequencing project: providing services to taxonomists for standard genome sequencing and annotation.</title>
        <authorList>
            <consortium name="The Broad Institute Genomics Platform"/>
            <consortium name="The Broad Institute Genome Sequencing Center for Infectious Disease"/>
            <person name="Wu L."/>
            <person name="Ma J."/>
        </authorList>
    </citation>
    <scope>NUCLEOTIDE SEQUENCE [LARGE SCALE GENOMIC DNA]</scope>
    <source>
        <strain evidence="12">CGMCC 1.16306</strain>
    </source>
</reference>
<comment type="similarity">
    <text evidence="2">Belongs to the MscS (TC 1.A.23) family.</text>
</comment>
<accession>A0ABV9GIW1</accession>
<evidence type="ECO:0000256" key="1">
    <source>
        <dbReference type="ARBA" id="ARBA00004651"/>
    </source>
</evidence>
<evidence type="ECO:0000259" key="10">
    <source>
        <dbReference type="Pfam" id="PF21088"/>
    </source>
</evidence>
<comment type="subcellular location">
    <subcellularLocation>
        <location evidence="1">Cell membrane</location>
        <topology evidence="1">Multi-pass membrane protein</topology>
    </subcellularLocation>
</comment>
<dbReference type="InterPro" id="IPR049142">
    <property type="entry name" value="MS_channel_1st"/>
</dbReference>
<dbReference type="InterPro" id="IPR049278">
    <property type="entry name" value="MS_channel_C"/>
</dbReference>
<sequence>MFSHMFQADYIENLWTTIGTAIIKLIVVFILFFIVKSVGRKMIAHAFKAYKGKKSANVGRAHTLEKLAASAFSYTLFFVVLVIIFSIIGLPIASLLAGAGIIGLAIGFGAQGLVSDVVTGFFILLERQIEVNEVVTIDGFSGVVEEVGLRTIQLRGFDGVLHFIPNRNVTSVSNQSRGNMRALVDITVKEDHDIDHLIKVLQAACDDVATKNPNIVDGPRVIGVQALSASDMTIRVIAQTKNGEQSAVERDLNKAIKEVLVTLDRERNV</sequence>
<name>A0ABV9GIW1_9BACL</name>
<evidence type="ECO:0000256" key="6">
    <source>
        <dbReference type="ARBA" id="ARBA00023136"/>
    </source>
</evidence>
<feature type="domain" description="Mechanosensitive ion channel MscS C-terminal" evidence="9">
    <location>
        <begin position="184"/>
        <end position="260"/>
    </location>
</feature>